<dbReference type="InterPro" id="IPR007667">
    <property type="entry name" value="Hypoxia_induced_domain"/>
</dbReference>
<dbReference type="AlphaFoldDB" id="A0A4P9XF79"/>
<accession>A0A4P9XF79</accession>
<organism evidence="7 8">
    <name type="scientific">Caulochytrium protostelioides</name>
    <dbReference type="NCBI Taxonomy" id="1555241"/>
    <lineage>
        <taxon>Eukaryota</taxon>
        <taxon>Fungi</taxon>
        <taxon>Fungi incertae sedis</taxon>
        <taxon>Chytridiomycota</taxon>
        <taxon>Chytridiomycota incertae sedis</taxon>
        <taxon>Chytridiomycetes</taxon>
        <taxon>Caulochytriales</taxon>
        <taxon>Caulochytriaceae</taxon>
        <taxon>Caulochytrium</taxon>
    </lineage>
</organism>
<feature type="transmembrane region" description="Helical" evidence="5">
    <location>
        <begin position="20"/>
        <end position="36"/>
    </location>
</feature>
<feature type="domain" description="HIG1" evidence="6">
    <location>
        <begin position="1"/>
        <end position="84"/>
    </location>
</feature>
<evidence type="ECO:0000313" key="7">
    <source>
        <dbReference type="EMBL" id="RKP03790.1"/>
    </source>
</evidence>
<dbReference type="Proteomes" id="UP000274922">
    <property type="component" value="Unassembled WGS sequence"/>
</dbReference>
<reference evidence="8" key="1">
    <citation type="journal article" date="2018" name="Nat. Microbiol.">
        <title>Leveraging single-cell genomics to expand the fungal tree of life.</title>
        <authorList>
            <person name="Ahrendt S.R."/>
            <person name="Quandt C.A."/>
            <person name="Ciobanu D."/>
            <person name="Clum A."/>
            <person name="Salamov A."/>
            <person name="Andreopoulos B."/>
            <person name="Cheng J.F."/>
            <person name="Woyke T."/>
            <person name="Pelin A."/>
            <person name="Henrissat B."/>
            <person name="Reynolds N.K."/>
            <person name="Benny G.L."/>
            <person name="Smith M.E."/>
            <person name="James T.Y."/>
            <person name="Grigoriev I.V."/>
        </authorList>
    </citation>
    <scope>NUCLEOTIDE SEQUENCE [LARGE SCALE GENOMIC DNA]</scope>
    <source>
        <strain evidence="8">ATCC 52028</strain>
    </source>
</reference>
<feature type="transmembrane region" description="Helical" evidence="5">
    <location>
        <begin position="56"/>
        <end position="76"/>
    </location>
</feature>
<sequence length="96" mass="10382">MSFLDETIGDRFRRKMSENPFIIPGTVGIVYGMYRMSKTLLAGDSRAFQGAQRVRIGWQAFVLAAFVGGAVYSQTIGATPAALPLPSPPKTAHHPS</sequence>
<protein>
    <recommendedName>
        <fullName evidence="6">HIG1 domain-containing protein</fullName>
    </recommendedName>
</protein>
<evidence type="ECO:0000256" key="3">
    <source>
        <dbReference type="ARBA" id="ARBA00022989"/>
    </source>
</evidence>
<evidence type="ECO:0000313" key="8">
    <source>
        <dbReference type="Proteomes" id="UP000274922"/>
    </source>
</evidence>
<name>A0A4P9XF79_9FUNG</name>
<keyword evidence="4 5" id="KW-0472">Membrane</keyword>
<dbReference type="GO" id="GO:0005739">
    <property type="term" value="C:mitochondrion"/>
    <property type="evidence" value="ECO:0007669"/>
    <property type="project" value="UniProtKB-SubCell"/>
</dbReference>
<dbReference type="OrthoDB" id="6604018at2759"/>
<keyword evidence="2 5" id="KW-0812">Transmembrane</keyword>
<keyword evidence="8" id="KW-1185">Reference proteome</keyword>
<dbReference type="EMBL" id="ML014118">
    <property type="protein sequence ID" value="RKP03790.1"/>
    <property type="molecule type" value="Genomic_DNA"/>
</dbReference>
<dbReference type="Pfam" id="PF04588">
    <property type="entry name" value="HIG_1_N"/>
    <property type="match status" value="1"/>
</dbReference>
<evidence type="ECO:0000259" key="6">
    <source>
        <dbReference type="PROSITE" id="PS51503"/>
    </source>
</evidence>
<keyword evidence="3 5" id="KW-1133">Transmembrane helix</keyword>
<gene>
    <name evidence="7" type="ORF">CXG81DRAFT_9083</name>
</gene>
<evidence type="ECO:0000256" key="2">
    <source>
        <dbReference type="ARBA" id="ARBA00022692"/>
    </source>
</evidence>
<evidence type="ECO:0000256" key="1">
    <source>
        <dbReference type="ARBA" id="ARBA00004173"/>
    </source>
</evidence>
<evidence type="ECO:0000256" key="4">
    <source>
        <dbReference type="ARBA" id="ARBA00023136"/>
    </source>
</evidence>
<dbReference type="PROSITE" id="PS51503">
    <property type="entry name" value="HIG1"/>
    <property type="match status" value="1"/>
</dbReference>
<comment type="subcellular location">
    <subcellularLocation>
        <location evidence="1">Mitochondrion</location>
    </subcellularLocation>
</comment>
<proteinExistence type="predicted"/>
<evidence type="ECO:0000256" key="5">
    <source>
        <dbReference type="SAM" id="Phobius"/>
    </source>
</evidence>